<feature type="domain" description="NADP-dependent oxidoreductase" evidence="2">
    <location>
        <begin position="12"/>
        <end position="303"/>
    </location>
</feature>
<organism evidence="3 4">
    <name type="scientific">Xenorhabdus anantnagensis</name>
    <dbReference type="NCBI Taxonomy" id="3025875"/>
    <lineage>
        <taxon>Bacteria</taxon>
        <taxon>Pseudomonadati</taxon>
        <taxon>Pseudomonadota</taxon>
        <taxon>Gammaproteobacteria</taxon>
        <taxon>Enterobacterales</taxon>
        <taxon>Morganellaceae</taxon>
        <taxon>Xenorhabdus</taxon>
    </lineage>
</organism>
<dbReference type="Pfam" id="PF00248">
    <property type="entry name" value="Aldo_ket_red"/>
    <property type="match status" value="1"/>
</dbReference>
<gene>
    <name evidence="3" type="ORF">PSI14_18595</name>
</gene>
<keyword evidence="1" id="KW-0560">Oxidoreductase</keyword>
<reference evidence="3 4" key="1">
    <citation type="submission" date="2023-02" db="EMBL/GenBank/DDBJ databases">
        <title>Entomopathogenic bacteria.</title>
        <authorList>
            <person name="Machado R.A."/>
        </authorList>
    </citation>
    <scope>NUCLEOTIDE SEQUENCE [LARGE SCALE GENOMIC DNA]</scope>
    <source>
        <strain evidence="3 4">XENO-2</strain>
    </source>
</reference>
<dbReference type="EMBL" id="JAQRFN010000042">
    <property type="protein sequence ID" value="MDC9598790.1"/>
    <property type="molecule type" value="Genomic_DNA"/>
</dbReference>
<protein>
    <submittedName>
        <fullName evidence="3">Aldo/keto reductase</fullName>
    </submittedName>
</protein>
<dbReference type="InterPro" id="IPR023210">
    <property type="entry name" value="NADP_OxRdtase_dom"/>
</dbReference>
<dbReference type="SUPFAM" id="SSF51430">
    <property type="entry name" value="NAD(P)-linked oxidoreductase"/>
    <property type="match status" value="1"/>
</dbReference>
<proteinExistence type="predicted"/>
<dbReference type="RefSeq" id="WP_273577485.1">
    <property type="nucleotide sequence ID" value="NZ_JAQRFN010000042.1"/>
</dbReference>
<accession>A0ABT5M0I3</accession>
<name>A0ABT5M0I3_9GAMM</name>
<comment type="caution">
    <text evidence="3">The sequence shown here is derived from an EMBL/GenBank/DDBJ whole genome shotgun (WGS) entry which is preliminary data.</text>
</comment>
<evidence type="ECO:0000313" key="4">
    <source>
        <dbReference type="Proteomes" id="UP001220225"/>
    </source>
</evidence>
<dbReference type="Gene3D" id="3.20.20.100">
    <property type="entry name" value="NADP-dependent oxidoreductase domain"/>
    <property type="match status" value="1"/>
</dbReference>
<evidence type="ECO:0000313" key="3">
    <source>
        <dbReference type="EMBL" id="MDC9598790.1"/>
    </source>
</evidence>
<dbReference type="PANTHER" id="PTHR43625:SF40">
    <property type="entry name" value="ALDO-KETO REDUCTASE YAKC [NADP(+)]"/>
    <property type="match status" value="1"/>
</dbReference>
<dbReference type="InterPro" id="IPR036812">
    <property type="entry name" value="NAD(P)_OxRdtase_dom_sf"/>
</dbReference>
<keyword evidence="4" id="KW-1185">Reference proteome</keyword>
<dbReference type="PANTHER" id="PTHR43625">
    <property type="entry name" value="AFLATOXIN B1 ALDEHYDE REDUCTASE"/>
    <property type="match status" value="1"/>
</dbReference>
<sequence>MSEIIWSKDIHIGLGCMGMSQWYGSTNDMESSATILEALDQGVRYLDTAEVYGPYTNEELIGKTLLGRRQDAFIATKFGFPMIKPDGTQIPPDSSAANIRRSVENSLTRLKTDYIDLLYQHRIDPNIPIEDVVGTMSELVCEGKVRYIGLCEVGVETLRRAHATHPLTAVQAEYSIWERNLERDVIPVAAELGISVVAFCPLGRGFLTSNSPVPDMLDNQDFRRLDPRFEHDNYIRNQIFVDIVKKHASKLNITPAQLALAWIMAQKHHIVPIPGTKRRTYLRENIASRQISLSLEELKAFEKELDSLSVSGDRYNSAMKKYIDR</sequence>
<evidence type="ECO:0000256" key="1">
    <source>
        <dbReference type="ARBA" id="ARBA00023002"/>
    </source>
</evidence>
<dbReference type="Proteomes" id="UP001220225">
    <property type="component" value="Unassembled WGS sequence"/>
</dbReference>
<evidence type="ECO:0000259" key="2">
    <source>
        <dbReference type="Pfam" id="PF00248"/>
    </source>
</evidence>
<dbReference type="InterPro" id="IPR050791">
    <property type="entry name" value="Aldo-Keto_reductase"/>
</dbReference>